<accession>A0ABU6XQM1</accession>
<dbReference type="Gene3D" id="2.40.50.140">
    <property type="entry name" value="Nucleic acid-binding proteins"/>
    <property type="match status" value="1"/>
</dbReference>
<feature type="domain" description="Replication protein A 70 kDa DNA-binding subunit B/D first OB fold" evidence="1">
    <location>
        <begin position="20"/>
        <end position="111"/>
    </location>
</feature>
<evidence type="ECO:0000313" key="3">
    <source>
        <dbReference type="Proteomes" id="UP001341840"/>
    </source>
</evidence>
<dbReference type="PANTHER" id="PTHR47165">
    <property type="entry name" value="OS03G0429900 PROTEIN"/>
    <property type="match status" value="1"/>
</dbReference>
<protein>
    <recommendedName>
        <fullName evidence="1">Replication protein A 70 kDa DNA-binding subunit B/D first OB fold domain-containing protein</fullName>
    </recommendedName>
</protein>
<dbReference type="Proteomes" id="UP001341840">
    <property type="component" value="Unassembled WGS sequence"/>
</dbReference>
<reference evidence="2 3" key="1">
    <citation type="journal article" date="2023" name="Plants (Basel)">
        <title>Bridging the Gap: Combining Genomics and Transcriptomics Approaches to Understand Stylosanthes scabra, an Orphan Legume from the Brazilian Caatinga.</title>
        <authorList>
            <person name="Ferreira-Neto J.R.C."/>
            <person name="da Silva M.D."/>
            <person name="Binneck E."/>
            <person name="de Melo N.F."/>
            <person name="da Silva R.H."/>
            <person name="de Melo A.L.T.M."/>
            <person name="Pandolfi V."/>
            <person name="Bustamante F.O."/>
            <person name="Brasileiro-Vidal A.C."/>
            <person name="Benko-Iseppon A.M."/>
        </authorList>
    </citation>
    <scope>NUCLEOTIDE SEQUENCE [LARGE SCALE GENOMIC DNA]</scope>
    <source>
        <tissue evidence="2">Leaves</tissue>
    </source>
</reference>
<dbReference type="InterPro" id="IPR003871">
    <property type="entry name" value="RFA1B/D_OB_1st"/>
</dbReference>
<organism evidence="2 3">
    <name type="scientific">Stylosanthes scabra</name>
    <dbReference type="NCBI Taxonomy" id="79078"/>
    <lineage>
        <taxon>Eukaryota</taxon>
        <taxon>Viridiplantae</taxon>
        <taxon>Streptophyta</taxon>
        <taxon>Embryophyta</taxon>
        <taxon>Tracheophyta</taxon>
        <taxon>Spermatophyta</taxon>
        <taxon>Magnoliopsida</taxon>
        <taxon>eudicotyledons</taxon>
        <taxon>Gunneridae</taxon>
        <taxon>Pentapetalae</taxon>
        <taxon>rosids</taxon>
        <taxon>fabids</taxon>
        <taxon>Fabales</taxon>
        <taxon>Fabaceae</taxon>
        <taxon>Papilionoideae</taxon>
        <taxon>50 kb inversion clade</taxon>
        <taxon>dalbergioids sensu lato</taxon>
        <taxon>Dalbergieae</taxon>
        <taxon>Pterocarpus clade</taxon>
        <taxon>Stylosanthes</taxon>
    </lineage>
</organism>
<sequence>MDTSFVTIRNVCDSNCGKSLNLRMRLIRNWKVPSVVDRKYKASIELVFIDSEGDRISAMVRPFHVRQFDSILNDGQVYIISNVAITPNDMKFKTTSHKYRLIFKRETTIQASIDDMSIPKETFHVLPTSKILSETRDDAFLIGNIN</sequence>
<keyword evidence="3" id="KW-1185">Reference proteome</keyword>
<dbReference type="EMBL" id="JASCZI010212753">
    <property type="protein sequence ID" value="MED6200232.1"/>
    <property type="molecule type" value="Genomic_DNA"/>
</dbReference>
<dbReference type="InterPro" id="IPR012340">
    <property type="entry name" value="NA-bd_OB-fold"/>
</dbReference>
<dbReference type="PANTHER" id="PTHR47165:SF4">
    <property type="entry name" value="OS03G0429900 PROTEIN"/>
    <property type="match status" value="1"/>
</dbReference>
<dbReference type="Pfam" id="PF02721">
    <property type="entry name" value="DUF223"/>
    <property type="match status" value="1"/>
</dbReference>
<comment type="caution">
    <text evidence="2">The sequence shown here is derived from an EMBL/GenBank/DDBJ whole genome shotgun (WGS) entry which is preliminary data.</text>
</comment>
<evidence type="ECO:0000259" key="1">
    <source>
        <dbReference type="Pfam" id="PF02721"/>
    </source>
</evidence>
<evidence type="ECO:0000313" key="2">
    <source>
        <dbReference type="EMBL" id="MED6200232.1"/>
    </source>
</evidence>
<gene>
    <name evidence="2" type="ORF">PIB30_083148</name>
</gene>
<dbReference type="SUPFAM" id="SSF50249">
    <property type="entry name" value="Nucleic acid-binding proteins"/>
    <property type="match status" value="1"/>
</dbReference>
<name>A0ABU6XQM1_9FABA</name>
<proteinExistence type="predicted"/>
<dbReference type="CDD" id="cd04480">
    <property type="entry name" value="RPA1_DBD_A_like"/>
    <property type="match status" value="1"/>
</dbReference>